<dbReference type="InterPro" id="IPR017451">
    <property type="entry name" value="F-box-assoc_interact_dom"/>
</dbReference>
<dbReference type="Pfam" id="PF07734">
    <property type="entry name" value="FBA_1"/>
    <property type="match status" value="1"/>
</dbReference>
<sequence length="396" mass="45370">MDDSVGKDPLEILPPEMSRHIFSWLPVKCLFRCMSVSKEWQAFVHEIKNAHAGKLQLLVISSRQENGNEERFIVRSINPDLSLQWVSLSLFTLDGHDFRFFDGFRPKILDSCNELVLVSAGEKILLWNPLTRWFRVVFGVYNHNHKQYTLEGCSCVFGSFYYDASIKDYKIVLLLRNLTADGRGYGTRCVSFASLKSNVWKVLPAPHAPGVHSARRVIHSARKGVNFHNTYHWPACHDVQPPVWNIPGGPNNKIVYFDPVNDEFKILPSPEPCHREEDDWIVGMGIVNDCLCMARLDTKTKTVQVLAMKEYGNGESWFRAFDVPLSRFGCQHDLYDFTFFSVEKNGKVLMKYNDSGILVYDPASEDVLRVRVLLPDSEIDHGMCFYAQSFASPYDQ</sequence>
<name>A0A9P0ZE19_CUSEU</name>
<dbReference type="PANTHER" id="PTHR31672:SF13">
    <property type="entry name" value="F-BOX PROTEIN CPR30-LIKE"/>
    <property type="match status" value="1"/>
</dbReference>
<dbReference type="PANTHER" id="PTHR31672">
    <property type="entry name" value="BNACNNG10540D PROTEIN"/>
    <property type="match status" value="1"/>
</dbReference>
<dbReference type="InterPro" id="IPR050796">
    <property type="entry name" value="SCF_F-box_component"/>
</dbReference>
<reference evidence="2" key="1">
    <citation type="submission" date="2022-07" db="EMBL/GenBank/DDBJ databases">
        <authorList>
            <person name="Macas J."/>
            <person name="Novak P."/>
            <person name="Neumann P."/>
        </authorList>
    </citation>
    <scope>NUCLEOTIDE SEQUENCE</scope>
</reference>
<dbReference type="InterPro" id="IPR001810">
    <property type="entry name" value="F-box_dom"/>
</dbReference>
<accession>A0A9P0ZE19</accession>
<evidence type="ECO:0000313" key="2">
    <source>
        <dbReference type="EMBL" id="CAH9096856.1"/>
    </source>
</evidence>
<dbReference type="InterPro" id="IPR006527">
    <property type="entry name" value="F-box-assoc_dom_typ1"/>
</dbReference>
<dbReference type="PROSITE" id="PS50181">
    <property type="entry name" value="FBOX"/>
    <property type="match status" value="1"/>
</dbReference>
<dbReference type="Gene3D" id="1.20.1280.50">
    <property type="match status" value="1"/>
</dbReference>
<dbReference type="SMART" id="SM00256">
    <property type="entry name" value="FBOX"/>
    <property type="match status" value="1"/>
</dbReference>
<gene>
    <name evidence="2" type="ORF">CEURO_LOCUS13587</name>
</gene>
<dbReference type="Proteomes" id="UP001152484">
    <property type="component" value="Unassembled WGS sequence"/>
</dbReference>
<organism evidence="2 3">
    <name type="scientific">Cuscuta europaea</name>
    <name type="common">European dodder</name>
    <dbReference type="NCBI Taxonomy" id="41803"/>
    <lineage>
        <taxon>Eukaryota</taxon>
        <taxon>Viridiplantae</taxon>
        <taxon>Streptophyta</taxon>
        <taxon>Embryophyta</taxon>
        <taxon>Tracheophyta</taxon>
        <taxon>Spermatophyta</taxon>
        <taxon>Magnoliopsida</taxon>
        <taxon>eudicotyledons</taxon>
        <taxon>Gunneridae</taxon>
        <taxon>Pentapetalae</taxon>
        <taxon>asterids</taxon>
        <taxon>lamiids</taxon>
        <taxon>Solanales</taxon>
        <taxon>Convolvulaceae</taxon>
        <taxon>Cuscuteae</taxon>
        <taxon>Cuscuta</taxon>
        <taxon>Cuscuta subgen. Cuscuta</taxon>
    </lineage>
</organism>
<dbReference type="InterPro" id="IPR036047">
    <property type="entry name" value="F-box-like_dom_sf"/>
</dbReference>
<comment type="caution">
    <text evidence="2">The sequence shown here is derived from an EMBL/GenBank/DDBJ whole genome shotgun (WGS) entry which is preliminary data.</text>
</comment>
<keyword evidence="3" id="KW-1185">Reference proteome</keyword>
<feature type="domain" description="F-box" evidence="1">
    <location>
        <begin position="7"/>
        <end position="55"/>
    </location>
</feature>
<dbReference type="SUPFAM" id="SSF81383">
    <property type="entry name" value="F-box domain"/>
    <property type="match status" value="1"/>
</dbReference>
<protein>
    <recommendedName>
        <fullName evidence="1">F-box domain-containing protein</fullName>
    </recommendedName>
</protein>
<evidence type="ECO:0000259" key="1">
    <source>
        <dbReference type="PROSITE" id="PS50181"/>
    </source>
</evidence>
<proteinExistence type="predicted"/>
<dbReference type="OrthoDB" id="1580541at2759"/>
<dbReference type="NCBIfam" id="TIGR01640">
    <property type="entry name" value="F_box_assoc_1"/>
    <property type="match status" value="1"/>
</dbReference>
<dbReference type="AlphaFoldDB" id="A0A9P0ZE19"/>
<dbReference type="Pfam" id="PF12937">
    <property type="entry name" value="F-box-like"/>
    <property type="match status" value="1"/>
</dbReference>
<evidence type="ECO:0000313" key="3">
    <source>
        <dbReference type="Proteomes" id="UP001152484"/>
    </source>
</evidence>
<dbReference type="EMBL" id="CAMAPE010000035">
    <property type="protein sequence ID" value="CAH9096856.1"/>
    <property type="molecule type" value="Genomic_DNA"/>
</dbReference>